<name>A0A9D4FRY7_DREPO</name>
<dbReference type="Proteomes" id="UP000828390">
    <property type="component" value="Unassembled WGS sequence"/>
</dbReference>
<dbReference type="EMBL" id="JAIWYP010000006">
    <property type="protein sequence ID" value="KAH3803875.1"/>
    <property type="molecule type" value="Genomic_DNA"/>
</dbReference>
<reference evidence="1" key="2">
    <citation type="submission" date="2020-11" db="EMBL/GenBank/DDBJ databases">
        <authorList>
            <person name="McCartney M.A."/>
            <person name="Auch B."/>
            <person name="Kono T."/>
            <person name="Mallez S."/>
            <person name="Becker A."/>
            <person name="Gohl D.M."/>
            <person name="Silverstein K.A.T."/>
            <person name="Koren S."/>
            <person name="Bechman K.B."/>
            <person name="Herman A."/>
            <person name="Abrahante J.E."/>
            <person name="Garbe J."/>
        </authorList>
    </citation>
    <scope>NUCLEOTIDE SEQUENCE</scope>
    <source>
        <strain evidence="1">Duluth1</strain>
        <tissue evidence="1">Whole animal</tissue>
    </source>
</reference>
<gene>
    <name evidence="1" type="ORF">DPMN_132145</name>
</gene>
<organism evidence="1 2">
    <name type="scientific">Dreissena polymorpha</name>
    <name type="common">Zebra mussel</name>
    <name type="synonym">Mytilus polymorpha</name>
    <dbReference type="NCBI Taxonomy" id="45954"/>
    <lineage>
        <taxon>Eukaryota</taxon>
        <taxon>Metazoa</taxon>
        <taxon>Spiralia</taxon>
        <taxon>Lophotrochozoa</taxon>
        <taxon>Mollusca</taxon>
        <taxon>Bivalvia</taxon>
        <taxon>Autobranchia</taxon>
        <taxon>Heteroconchia</taxon>
        <taxon>Euheterodonta</taxon>
        <taxon>Imparidentia</taxon>
        <taxon>Neoheterodontei</taxon>
        <taxon>Myida</taxon>
        <taxon>Dreissenoidea</taxon>
        <taxon>Dreissenidae</taxon>
        <taxon>Dreissena</taxon>
    </lineage>
</organism>
<comment type="caution">
    <text evidence="1">The sequence shown here is derived from an EMBL/GenBank/DDBJ whole genome shotgun (WGS) entry which is preliminary data.</text>
</comment>
<keyword evidence="2" id="KW-1185">Reference proteome</keyword>
<evidence type="ECO:0000313" key="1">
    <source>
        <dbReference type="EMBL" id="KAH3803875.1"/>
    </source>
</evidence>
<evidence type="ECO:0000313" key="2">
    <source>
        <dbReference type="Proteomes" id="UP000828390"/>
    </source>
</evidence>
<protein>
    <submittedName>
        <fullName evidence="1">Uncharacterized protein</fullName>
    </submittedName>
</protein>
<dbReference type="AlphaFoldDB" id="A0A9D4FRY7"/>
<accession>A0A9D4FRY7</accession>
<reference evidence="1" key="1">
    <citation type="journal article" date="2019" name="bioRxiv">
        <title>The Genome of the Zebra Mussel, Dreissena polymorpha: A Resource for Invasive Species Research.</title>
        <authorList>
            <person name="McCartney M.A."/>
            <person name="Auch B."/>
            <person name="Kono T."/>
            <person name="Mallez S."/>
            <person name="Zhang Y."/>
            <person name="Obille A."/>
            <person name="Becker A."/>
            <person name="Abrahante J.E."/>
            <person name="Garbe J."/>
            <person name="Badalamenti J.P."/>
            <person name="Herman A."/>
            <person name="Mangelson H."/>
            <person name="Liachko I."/>
            <person name="Sullivan S."/>
            <person name="Sone E.D."/>
            <person name="Koren S."/>
            <person name="Silverstein K.A.T."/>
            <person name="Beckman K.B."/>
            <person name="Gohl D.M."/>
        </authorList>
    </citation>
    <scope>NUCLEOTIDE SEQUENCE</scope>
    <source>
        <strain evidence="1">Duluth1</strain>
        <tissue evidence="1">Whole animal</tissue>
    </source>
</reference>
<proteinExistence type="predicted"/>
<sequence>MYICQATLVNLEDLVSVPDHPLQVTWQHDLAVPGREDLTDRVTIIYKLLPFLLYLRQTVGIREEVANHILRQTLLQLPVKCKQKNVLLNKGVNEVFLPIN</sequence>